<dbReference type="InterPro" id="IPR001199">
    <property type="entry name" value="Cyt_B5-like_heme/steroid-bd"/>
</dbReference>
<dbReference type="PROSITE" id="PS50255">
    <property type="entry name" value="CYTOCHROME_B5_2"/>
    <property type="match status" value="1"/>
</dbReference>
<dbReference type="PANTHER" id="PTHR48083">
    <property type="entry name" value="MEDIUM-CHAIN SPECIFIC ACYL-COA DEHYDROGENASE, MITOCHONDRIAL-RELATED"/>
    <property type="match status" value="1"/>
</dbReference>
<dbReference type="AlphaFoldDB" id="A0AAD5XB42"/>
<evidence type="ECO:0000256" key="4">
    <source>
        <dbReference type="ARBA" id="ARBA00022630"/>
    </source>
</evidence>
<keyword evidence="3" id="KW-0349">Heme</keyword>
<evidence type="ECO:0000256" key="3">
    <source>
        <dbReference type="ARBA" id="ARBA00022617"/>
    </source>
</evidence>
<dbReference type="InterPro" id="IPR036250">
    <property type="entry name" value="AcylCo_DH-like_C"/>
</dbReference>
<dbReference type="Gene3D" id="2.40.110.10">
    <property type="entry name" value="Butyryl-CoA Dehydrogenase, subunit A, domain 2"/>
    <property type="match status" value="1"/>
</dbReference>
<evidence type="ECO:0000256" key="8">
    <source>
        <dbReference type="ARBA" id="ARBA00023004"/>
    </source>
</evidence>
<keyword evidence="8" id="KW-0408">Iron</keyword>
<dbReference type="InterPro" id="IPR009100">
    <property type="entry name" value="AcylCoA_DH/oxidase_NM_dom_sf"/>
</dbReference>
<evidence type="ECO:0000256" key="7">
    <source>
        <dbReference type="ARBA" id="ARBA00023002"/>
    </source>
</evidence>
<dbReference type="InterPro" id="IPR037069">
    <property type="entry name" value="AcylCoA_DH/ox_N_sf"/>
</dbReference>
<evidence type="ECO:0000313" key="11">
    <source>
        <dbReference type="Proteomes" id="UP001211907"/>
    </source>
</evidence>
<dbReference type="Pfam" id="PF02771">
    <property type="entry name" value="Acyl-CoA_dh_N"/>
    <property type="match status" value="1"/>
</dbReference>
<dbReference type="GO" id="GO:0033539">
    <property type="term" value="P:fatty acid beta-oxidation using acyl-CoA dehydrogenase"/>
    <property type="evidence" value="ECO:0007669"/>
    <property type="project" value="TreeGrafter"/>
</dbReference>
<dbReference type="EMBL" id="JADGJH010003540">
    <property type="protein sequence ID" value="KAJ3090269.1"/>
    <property type="molecule type" value="Genomic_DNA"/>
</dbReference>
<dbReference type="GO" id="GO:0005737">
    <property type="term" value="C:cytoplasm"/>
    <property type="evidence" value="ECO:0007669"/>
    <property type="project" value="TreeGrafter"/>
</dbReference>
<dbReference type="PANTHER" id="PTHR48083:SF28">
    <property type="entry name" value="ACYL-COA DEHYDROGENASE FAMILY PROTEIN (AFU_ORTHOLOGUE AFUA_6G10880)-RELATED"/>
    <property type="match status" value="1"/>
</dbReference>
<feature type="domain" description="Cytochrome b5 heme-binding" evidence="9">
    <location>
        <begin position="2"/>
        <end position="77"/>
    </location>
</feature>
<dbReference type="Pfam" id="PF00441">
    <property type="entry name" value="Acyl-CoA_dh_1"/>
    <property type="match status" value="1"/>
</dbReference>
<comment type="caution">
    <text evidence="10">The sequence shown here is derived from an EMBL/GenBank/DDBJ whole genome shotgun (WGS) entry which is preliminary data.</text>
</comment>
<dbReference type="SUPFAM" id="SSF47203">
    <property type="entry name" value="Acyl-CoA dehydrogenase C-terminal domain-like"/>
    <property type="match status" value="1"/>
</dbReference>
<evidence type="ECO:0000256" key="1">
    <source>
        <dbReference type="ARBA" id="ARBA00001974"/>
    </source>
</evidence>
<dbReference type="Pfam" id="PF02770">
    <property type="entry name" value="Acyl-CoA_dh_M"/>
    <property type="match status" value="1"/>
</dbReference>
<keyword evidence="6" id="KW-0274">FAD</keyword>
<name>A0AAD5XB42_9FUNG</name>
<keyword evidence="11" id="KW-1185">Reference proteome</keyword>
<dbReference type="InterPro" id="IPR013786">
    <property type="entry name" value="AcylCoA_DH/ox_N"/>
</dbReference>
<dbReference type="Gene3D" id="3.10.120.10">
    <property type="entry name" value="Cytochrome b5-like heme/steroid binding domain"/>
    <property type="match status" value="1"/>
</dbReference>
<dbReference type="SUPFAM" id="SSF55856">
    <property type="entry name" value="Cytochrome b5-like heme/steroid binding domain"/>
    <property type="match status" value="1"/>
</dbReference>
<dbReference type="InterPro" id="IPR046373">
    <property type="entry name" value="Acyl-CoA_Oxase/DH_mid-dom_sf"/>
</dbReference>
<dbReference type="GO" id="GO:0050660">
    <property type="term" value="F:flavin adenine dinucleotide binding"/>
    <property type="evidence" value="ECO:0007669"/>
    <property type="project" value="InterPro"/>
</dbReference>
<dbReference type="SUPFAM" id="SSF56645">
    <property type="entry name" value="Acyl-CoA dehydrogenase NM domain-like"/>
    <property type="match status" value="1"/>
</dbReference>
<dbReference type="Gene3D" id="1.10.540.10">
    <property type="entry name" value="Acyl-CoA dehydrogenase/oxidase, N-terminal domain"/>
    <property type="match status" value="1"/>
</dbReference>
<evidence type="ECO:0000259" key="9">
    <source>
        <dbReference type="PROSITE" id="PS50255"/>
    </source>
</evidence>
<dbReference type="InterPro" id="IPR050741">
    <property type="entry name" value="Acyl-CoA_dehydrogenase"/>
</dbReference>
<protein>
    <recommendedName>
        <fullName evidence="9">Cytochrome b5 heme-binding domain-containing protein</fullName>
    </recommendedName>
</protein>
<dbReference type="InterPro" id="IPR018506">
    <property type="entry name" value="Cyt_B5_heme-BS"/>
</dbReference>
<dbReference type="InterPro" id="IPR009075">
    <property type="entry name" value="AcylCo_DH/oxidase_C"/>
</dbReference>
<evidence type="ECO:0000256" key="5">
    <source>
        <dbReference type="ARBA" id="ARBA00022723"/>
    </source>
</evidence>
<dbReference type="PRINTS" id="PR00363">
    <property type="entry name" value="CYTOCHROMEB5"/>
</dbReference>
<dbReference type="GO" id="GO:0003995">
    <property type="term" value="F:acyl-CoA dehydrogenase activity"/>
    <property type="evidence" value="ECO:0007669"/>
    <property type="project" value="TreeGrafter"/>
</dbReference>
<proteinExistence type="inferred from homology"/>
<evidence type="ECO:0000256" key="6">
    <source>
        <dbReference type="ARBA" id="ARBA00022827"/>
    </source>
</evidence>
<dbReference type="Gene3D" id="1.20.140.10">
    <property type="entry name" value="Butyryl-CoA Dehydrogenase, subunit A, domain 3"/>
    <property type="match status" value="1"/>
</dbReference>
<organism evidence="10 11">
    <name type="scientific">Physocladia obscura</name>
    <dbReference type="NCBI Taxonomy" id="109957"/>
    <lineage>
        <taxon>Eukaryota</taxon>
        <taxon>Fungi</taxon>
        <taxon>Fungi incertae sedis</taxon>
        <taxon>Chytridiomycota</taxon>
        <taxon>Chytridiomycota incertae sedis</taxon>
        <taxon>Chytridiomycetes</taxon>
        <taxon>Chytridiales</taxon>
        <taxon>Chytriomycetaceae</taxon>
        <taxon>Physocladia</taxon>
    </lineage>
</organism>
<accession>A0AAD5XB42</accession>
<dbReference type="Pfam" id="PF00173">
    <property type="entry name" value="Cyt-b5"/>
    <property type="match status" value="1"/>
</dbReference>
<keyword evidence="4" id="KW-0285">Flavoprotein</keyword>
<dbReference type="PROSITE" id="PS00191">
    <property type="entry name" value="CYTOCHROME_B5_1"/>
    <property type="match status" value="1"/>
</dbReference>
<keyword evidence="7" id="KW-0560">Oxidoreductase</keyword>
<dbReference type="GO" id="GO:0046872">
    <property type="term" value="F:metal ion binding"/>
    <property type="evidence" value="ECO:0007669"/>
    <property type="project" value="UniProtKB-KW"/>
</dbReference>
<dbReference type="InterPro" id="IPR006091">
    <property type="entry name" value="Acyl-CoA_Oxase/DH_mid-dom"/>
</dbReference>
<evidence type="ECO:0000313" key="10">
    <source>
        <dbReference type="EMBL" id="KAJ3090269.1"/>
    </source>
</evidence>
<dbReference type="Proteomes" id="UP001211907">
    <property type="component" value="Unassembled WGS sequence"/>
</dbReference>
<comment type="cofactor">
    <cofactor evidence="1">
        <name>FAD</name>
        <dbReference type="ChEBI" id="CHEBI:57692"/>
    </cofactor>
</comment>
<keyword evidence="5" id="KW-0479">Metal-binding</keyword>
<reference evidence="10" key="1">
    <citation type="submission" date="2020-05" db="EMBL/GenBank/DDBJ databases">
        <title>Phylogenomic resolution of chytrid fungi.</title>
        <authorList>
            <person name="Stajich J.E."/>
            <person name="Amses K."/>
            <person name="Simmons R."/>
            <person name="Seto K."/>
            <person name="Myers J."/>
            <person name="Bonds A."/>
            <person name="Quandt C.A."/>
            <person name="Barry K."/>
            <person name="Liu P."/>
            <person name="Grigoriev I."/>
            <person name="Longcore J.E."/>
            <person name="James T.Y."/>
        </authorList>
    </citation>
    <scope>NUCLEOTIDE SEQUENCE</scope>
    <source>
        <strain evidence="10">JEL0513</strain>
    </source>
</reference>
<evidence type="ECO:0000256" key="2">
    <source>
        <dbReference type="ARBA" id="ARBA00009347"/>
    </source>
</evidence>
<dbReference type="GO" id="GO:0020037">
    <property type="term" value="F:heme binding"/>
    <property type="evidence" value="ECO:0007669"/>
    <property type="project" value="InterPro"/>
</dbReference>
<gene>
    <name evidence="10" type="ORF">HK100_007502</name>
</gene>
<dbReference type="SMART" id="SM01117">
    <property type="entry name" value="Cyt-b5"/>
    <property type="match status" value="1"/>
</dbReference>
<comment type="similarity">
    <text evidence="2">Belongs to the acyl-CoA dehydrogenase family.</text>
</comment>
<sequence>MSKTFTRDEVSRHNKADDLWIIIDSVVFDLTRFLPAHPGGEHVLIEIAGKDATEEFYALHRHSILQKFSKFAIGNIAGEAPKIAQQENGAVSKVPYAESSFWMGSKTPYYNESHIAFRKAVRAFVDAELRPHAQEYEDNGGKVALELYQKMGRFGLLASRIGPGAHLKFVPSLPAGIKPENFDYFHELIAHEEIARLGSPGFADGLGAGFVIGLPPIMAFGSKEMIQKVVPSILLGDKRVSLAITEPYAGSDVANIRCTAKRTPDGKFFIVNGVKKWITNGHFSDYFVTAVRTGGPGHSGISMLLIERSDGLETKQMKTAYSSAAGTAYVTYDNVKVPVENLIGKEGGGFPVIMFNFNHERWLIIAAVNRGSRLVTEEAFKWAVQRKVFGKPLIEQPVIRFKLAKMIAEVESVQNWLENVTYNMTKMSYKEQSLHLAGPIALLKYQSTRVAHDVSDDAVQILGGRAITKTGLGSVVEGFQRTYKYGSILGGSEEIMADLGVRQALKSFPKDARL</sequence>
<dbReference type="InterPro" id="IPR036400">
    <property type="entry name" value="Cyt_B5-like_heme/steroid_sf"/>
</dbReference>